<accession>A0ABY6P5Q0</accession>
<dbReference type="RefSeq" id="WP_265384957.1">
    <property type="nucleotide sequence ID" value="NZ_CP110616.1"/>
</dbReference>
<name>A0ABY6P5Q0_9NOCA</name>
<sequence>MTPTRTPRSTSAGSTAAPWRARVDDASWTTIAADLDDTGCALIGPLLSPAETTAIAALYDDDTRFRSTVTMARHRFGEGQYRYFTEPFPDAVTELKQALYPRLLPIARDWWTRLGRPTPWPENLDAWLEMCHEAGQTKPTPILLKYGPGDWNALHRDLYGDLVFPLQVVINLNAPGTDHTGGEFLLLEQRPRAQSRGTSTTIPHGHGLVFTTRDRPVRSARGWSAAPVRHGVSMIRSGHRMTLALVFHDAA</sequence>
<evidence type="ECO:0000313" key="2">
    <source>
        <dbReference type="Proteomes" id="UP001164965"/>
    </source>
</evidence>
<dbReference type="Gene3D" id="2.60.120.620">
    <property type="entry name" value="q2cbj1_9rhob like domain"/>
    <property type="match status" value="1"/>
</dbReference>
<dbReference type="Proteomes" id="UP001164965">
    <property type="component" value="Plasmid unnamed1"/>
</dbReference>
<dbReference type="EMBL" id="CP110616">
    <property type="protein sequence ID" value="UZJ26853.1"/>
    <property type="molecule type" value="Genomic_DNA"/>
</dbReference>
<reference evidence="1" key="1">
    <citation type="submission" date="2022-10" db="EMBL/GenBank/DDBJ databases">
        <title>Rhodococcus sp.75.</title>
        <authorList>
            <person name="Sun M."/>
        </authorList>
    </citation>
    <scope>NUCLEOTIDE SEQUENCE</scope>
    <source>
        <strain evidence="1">75</strain>
        <plasmid evidence="1">unnamed1</plasmid>
    </source>
</reference>
<evidence type="ECO:0000313" key="1">
    <source>
        <dbReference type="EMBL" id="UZJ26853.1"/>
    </source>
</evidence>
<dbReference type="InterPro" id="IPR018655">
    <property type="entry name" value="DUF2086"/>
</dbReference>
<gene>
    <name evidence="1" type="ORF">RHODO2019_18405</name>
</gene>
<protein>
    <submittedName>
        <fullName evidence="1">2OG-Fe(II) oxygenase</fullName>
    </submittedName>
</protein>
<dbReference type="Pfam" id="PF09859">
    <property type="entry name" value="Oxygenase-NA"/>
    <property type="match status" value="1"/>
</dbReference>
<proteinExistence type="predicted"/>
<keyword evidence="1" id="KW-0614">Plasmid</keyword>
<keyword evidence="2" id="KW-1185">Reference proteome</keyword>
<geneLocation type="plasmid" evidence="1 2">
    <name>unnamed1</name>
</geneLocation>
<organism evidence="1 2">
    <name type="scientific">Rhodococcus antarcticus</name>
    <dbReference type="NCBI Taxonomy" id="2987751"/>
    <lineage>
        <taxon>Bacteria</taxon>
        <taxon>Bacillati</taxon>
        <taxon>Actinomycetota</taxon>
        <taxon>Actinomycetes</taxon>
        <taxon>Mycobacteriales</taxon>
        <taxon>Nocardiaceae</taxon>
        <taxon>Rhodococcus</taxon>
    </lineage>
</organism>